<dbReference type="EMBL" id="VIGI01000013">
    <property type="protein sequence ID" value="KAB8292513.1"/>
    <property type="molecule type" value="Genomic_DNA"/>
</dbReference>
<name>A0A5N6JTW3_MONLA</name>
<sequence length="86" mass="9612">MSYTEQDELSSGIFRNLASVVSVVSAWSDYFLALSYPHHSALVIRTYYKELMIFFASIPLIWHDLVSKTTGASQVANDCKGTALFT</sequence>
<evidence type="ECO:0000313" key="2">
    <source>
        <dbReference type="Proteomes" id="UP000326757"/>
    </source>
</evidence>
<evidence type="ECO:0000313" key="1">
    <source>
        <dbReference type="EMBL" id="KAB8292513.1"/>
    </source>
</evidence>
<accession>A0A5N6JTW3</accession>
<keyword evidence="2" id="KW-1185">Reference proteome</keyword>
<organism evidence="1 2">
    <name type="scientific">Monilinia laxa</name>
    <name type="common">Brown rot fungus</name>
    <name type="synonym">Sclerotinia laxa</name>
    <dbReference type="NCBI Taxonomy" id="61186"/>
    <lineage>
        <taxon>Eukaryota</taxon>
        <taxon>Fungi</taxon>
        <taxon>Dikarya</taxon>
        <taxon>Ascomycota</taxon>
        <taxon>Pezizomycotina</taxon>
        <taxon>Leotiomycetes</taxon>
        <taxon>Helotiales</taxon>
        <taxon>Sclerotiniaceae</taxon>
        <taxon>Monilinia</taxon>
    </lineage>
</organism>
<reference evidence="1 2" key="1">
    <citation type="submission" date="2019-06" db="EMBL/GenBank/DDBJ databases">
        <title>Genome Sequence of the Brown Rot Fungal Pathogen Monilinia laxa.</title>
        <authorList>
            <person name="De Miccolis Angelini R.M."/>
            <person name="Landi L."/>
            <person name="Abate D."/>
            <person name="Pollastro S."/>
            <person name="Romanazzi G."/>
            <person name="Faretra F."/>
        </authorList>
    </citation>
    <scope>NUCLEOTIDE SEQUENCE [LARGE SCALE GENOMIC DNA]</scope>
    <source>
        <strain evidence="1 2">Mlax316</strain>
    </source>
</reference>
<comment type="caution">
    <text evidence="1">The sequence shown here is derived from an EMBL/GenBank/DDBJ whole genome shotgun (WGS) entry which is preliminary data.</text>
</comment>
<dbReference type="Proteomes" id="UP000326757">
    <property type="component" value="Unassembled WGS sequence"/>
</dbReference>
<dbReference type="AlphaFoldDB" id="A0A5N6JTW3"/>
<gene>
    <name evidence="1" type="ORF">EYC80_008223</name>
</gene>
<protein>
    <submittedName>
        <fullName evidence="1">Uncharacterized protein</fullName>
    </submittedName>
</protein>
<proteinExistence type="predicted"/>